<evidence type="ECO:0000256" key="1">
    <source>
        <dbReference type="ARBA" id="ARBA00022801"/>
    </source>
</evidence>
<dbReference type="EMBL" id="JARKIB010000174">
    <property type="protein sequence ID" value="KAJ7728258.1"/>
    <property type="molecule type" value="Genomic_DNA"/>
</dbReference>
<accession>A0AAD7MQI2</accession>
<dbReference type="AlphaFoldDB" id="A0AAD7MQI2"/>
<dbReference type="GO" id="GO:0045493">
    <property type="term" value="P:xylan catabolic process"/>
    <property type="evidence" value="ECO:0007669"/>
    <property type="project" value="InterPro"/>
</dbReference>
<dbReference type="Proteomes" id="UP001215598">
    <property type="component" value="Unassembled WGS sequence"/>
</dbReference>
<keyword evidence="1" id="KW-0378">Hydrolase</keyword>
<name>A0AAD7MQI2_9AGAR</name>
<sequence length="118" mass="12673">MILIFFHYFFFIGLVAAENGLQAWLRYAPLPPGHNARLPSSIIALNSSTNSPVNTAGTGKATSSAVVGTVAQFEKAFGSSTVQNQMEEDGFWLSVTTLSPIRLSEVTGTHFGTVGFEF</sequence>
<dbReference type="Pfam" id="PF03648">
    <property type="entry name" value="Glyco_hydro_67N"/>
    <property type="match status" value="1"/>
</dbReference>
<gene>
    <name evidence="4" type="ORF">B0H16DRAFT_1470629</name>
</gene>
<evidence type="ECO:0000313" key="5">
    <source>
        <dbReference type="Proteomes" id="UP001215598"/>
    </source>
</evidence>
<dbReference type="SUPFAM" id="SSF55545">
    <property type="entry name" value="beta-N-acetylhexosaminidase-like domain"/>
    <property type="match status" value="1"/>
</dbReference>
<evidence type="ECO:0000313" key="4">
    <source>
        <dbReference type="EMBL" id="KAJ7728258.1"/>
    </source>
</evidence>
<proteinExistence type="predicted"/>
<evidence type="ECO:0000256" key="2">
    <source>
        <dbReference type="SAM" id="SignalP"/>
    </source>
</evidence>
<feature type="domain" description="Alpha glucuronidase N-terminal" evidence="3">
    <location>
        <begin position="45"/>
        <end position="99"/>
    </location>
</feature>
<evidence type="ECO:0000259" key="3">
    <source>
        <dbReference type="Pfam" id="PF03648"/>
    </source>
</evidence>
<dbReference type="InterPro" id="IPR005154">
    <property type="entry name" value="Glyco_hydro_67_aGlcAse_N"/>
</dbReference>
<keyword evidence="5" id="KW-1185">Reference proteome</keyword>
<keyword evidence="2" id="KW-0732">Signal</keyword>
<feature type="signal peptide" evidence="2">
    <location>
        <begin position="1"/>
        <end position="17"/>
    </location>
</feature>
<feature type="chain" id="PRO_5042085479" description="Alpha glucuronidase N-terminal domain-containing protein" evidence="2">
    <location>
        <begin position="18"/>
        <end position="118"/>
    </location>
</feature>
<comment type="caution">
    <text evidence="4">The sequence shown here is derived from an EMBL/GenBank/DDBJ whole genome shotgun (WGS) entry which is preliminary data.</text>
</comment>
<dbReference type="InterPro" id="IPR029018">
    <property type="entry name" value="Hex-like_dom2"/>
</dbReference>
<reference evidence="4" key="1">
    <citation type="submission" date="2023-03" db="EMBL/GenBank/DDBJ databases">
        <title>Massive genome expansion in bonnet fungi (Mycena s.s.) driven by repeated elements and novel gene families across ecological guilds.</title>
        <authorList>
            <consortium name="Lawrence Berkeley National Laboratory"/>
            <person name="Harder C.B."/>
            <person name="Miyauchi S."/>
            <person name="Viragh M."/>
            <person name="Kuo A."/>
            <person name="Thoen E."/>
            <person name="Andreopoulos B."/>
            <person name="Lu D."/>
            <person name="Skrede I."/>
            <person name="Drula E."/>
            <person name="Henrissat B."/>
            <person name="Morin E."/>
            <person name="Kohler A."/>
            <person name="Barry K."/>
            <person name="LaButti K."/>
            <person name="Morin E."/>
            <person name="Salamov A."/>
            <person name="Lipzen A."/>
            <person name="Mereny Z."/>
            <person name="Hegedus B."/>
            <person name="Baldrian P."/>
            <person name="Stursova M."/>
            <person name="Weitz H."/>
            <person name="Taylor A."/>
            <person name="Grigoriev I.V."/>
            <person name="Nagy L.G."/>
            <person name="Martin F."/>
            <person name="Kauserud H."/>
        </authorList>
    </citation>
    <scope>NUCLEOTIDE SEQUENCE</scope>
    <source>
        <strain evidence="4">CBHHK182m</strain>
    </source>
</reference>
<organism evidence="4 5">
    <name type="scientific">Mycena metata</name>
    <dbReference type="NCBI Taxonomy" id="1033252"/>
    <lineage>
        <taxon>Eukaryota</taxon>
        <taxon>Fungi</taxon>
        <taxon>Dikarya</taxon>
        <taxon>Basidiomycota</taxon>
        <taxon>Agaricomycotina</taxon>
        <taxon>Agaricomycetes</taxon>
        <taxon>Agaricomycetidae</taxon>
        <taxon>Agaricales</taxon>
        <taxon>Marasmiineae</taxon>
        <taxon>Mycenaceae</taxon>
        <taxon>Mycena</taxon>
    </lineage>
</organism>
<protein>
    <recommendedName>
        <fullName evidence="3">Alpha glucuronidase N-terminal domain-containing protein</fullName>
    </recommendedName>
</protein>
<dbReference type="GO" id="GO:0046559">
    <property type="term" value="F:alpha-glucuronidase activity"/>
    <property type="evidence" value="ECO:0007669"/>
    <property type="project" value="InterPro"/>
</dbReference>